<protein>
    <submittedName>
        <fullName evidence="1">Uncharacterized protein</fullName>
    </submittedName>
</protein>
<dbReference type="AlphaFoldDB" id="A0A1V8THY2"/>
<dbReference type="EMBL" id="NAJO01000007">
    <property type="protein sequence ID" value="OQO10989.1"/>
    <property type="molecule type" value="Genomic_DNA"/>
</dbReference>
<organism evidence="1 2">
    <name type="scientific">Cryoendolithus antarcticus</name>
    <dbReference type="NCBI Taxonomy" id="1507870"/>
    <lineage>
        <taxon>Eukaryota</taxon>
        <taxon>Fungi</taxon>
        <taxon>Dikarya</taxon>
        <taxon>Ascomycota</taxon>
        <taxon>Pezizomycotina</taxon>
        <taxon>Dothideomycetes</taxon>
        <taxon>Dothideomycetidae</taxon>
        <taxon>Cladosporiales</taxon>
        <taxon>Cladosporiaceae</taxon>
        <taxon>Cryoendolithus</taxon>
    </lineage>
</organism>
<reference evidence="2" key="1">
    <citation type="submission" date="2017-03" db="EMBL/GenBank/DDBJ databases">
        <title>Genomes of endolithic fungi from Antarctica.</title>
        <authorList>
            <person name="Coleine C."/>
            <person name="Masonjones S."/>
            <person name="Stajich J.E."/>
        </authorList>
    </citation>
    <scope>NUCLEOTIDE SEQUENCE [LARGE SCALE GENOMIC DNA]</scope>
    <source>
        <strain evidence="2">CCFEE 5527</strain>
    </source>
</reference>
<keyword evidence="2" id="KW-1185">Reference proteome</keyword>
<comment type="caution">
    <text evidence="1">The sequence shown here is derived from an EMBL/GenBank/DDBJ whole genome shotgun (WGS) entry which is preliminary data.</text>
</comment>
<evidence type="ECO:0000313" key="2">
    <source>
        <dbReference type="Proteomes" id="UP000192596"/>
    </source>
</evidence>
<name>A0A1V8THY2_9PEZI</name>
<gene>
    <name evidence="1" type="ORF">B0A48_05244</name>
</gene>
<proteinExistence type="predicted"/>
<evidence type="ECO:0000313" key="1">
    <source>
        <dbReference type="EMBL" id="OQO10989.1"/>
    </source>
</evidence>
<accession>A0A1V8THY2</accession>
<dbReference type="InParanoid" id="A0A1V8THY2"/>
<dbReference type="Proteomes" id="UP000192596">
    <property type="component" value="Unassembled WGS sequence"/>
</dbReference>
<sequence length="361" mass="40010">MSTLKHPVLLGGRARVNAAVKGKGSHHDTEALQVEPALQSSSVVSAEEFAVESPDAHAPLRDVSPADSAVQWFDPHVLSVHSHASNPHLVTASRPTITPPWFNGEVSLPIGKSRLAASVRALDEECKHIFAIPNWSAQSGHLINSTIFEAFDSGAEGFEGTLTQVMEAIAPYLKQCDTITIPCPVVYLNIASSSEIIKSGFTPADSTKRIREACAIRETFLDTCEDHDCEADTYQVDASIHRVLHVVGQCAKVAHGIIEEDRKFDLIMDITDLGDIAALLFCHMYSSEDAAVKHESYRHRRVAIAAVRGHDHLFRIRCIDWHKLKVEHVFLMEDEAQEWVEGDEYDRLHTRSSGDEVLYFD</sequence>